<sequence>MLLIRQRNGFELLSTGRFCSSRSLLVRAAVAAPRSLHTSSPAMFALTPWRGSPGTQPKTFSQQKNLPRLPVPKLEQTFDKYLKSLSPFLRQLEEQGKLEGSTAQEEIAKRKQWVHNFLAKGGLGAKLQQRLIDVDRTTDNNWLDDRWWLQKAYHEWRVPLMINSNWWLMFTHDENMPTDLGEHRGHDAYPIAGLGSQNWDESAWGVRRAAWLTSRFLQFKKRLDDEDIMPDSSRAGPFCMHQYTRLYGITRIPAIPHDWNTATPHPAVARHITVIARDNYYELEVIRKDGTLLGVDSIEKAFWDIVADAKKGDGAGVGVLSSDNRDTWTKTREHLLSVAPVNRKSINSIEDSILCVSLDSSVLALSPEHPAPAHEATPIWVDALARNCSGAGRGGHNRWFDKALTIVVEPNGRAGIMGEHSPCDALIPSILCDYAAAEPCPPPGSGFPAELSSPNESASWKKLEWAVDDSTKQSIEQSEQAALQAAKESDIRTLWYNEYGADWIKKVGKHSPDAYLQMALQLAYAKVHGQQTSTYETASTRLFKHGRTDVIRSFSDEAYDFVRGVREGKDAKTLYTLLTAATKSHNTQTRESSTGKGIDRHMTGLRLLLRAEDGETPAIFSDPLFGESQSWRLSTSGLSAGDRFAGTGFGTGYPTESYGINYLAGAQLLKFGIESKNNATTQFAKSLVEALRDMRRICEQGGPPPQATEASKL</sequence>
<name>A0A0D1E790_MYCMD</name>
<dbReference type="InterPro" id="IPR039551">
    <property type="entry name" value="Cho/carn_acyl_trans"/>
</dbReference>
<gene>
    <name evidence="7" type="ORF">UMAG_11660</name>
</gene>
<dbReference type="RefSeq" id="XP_011388057.1">
    <property type="nucleotide sequence ID" value="XM_011389755.1"/>
</dbReference>
<evidence type="ECO:0000256" key="3">
    <source>
        <dbReference type="ARBA" id="ARBA00023315"/>
    </source>
</evidence>
<dbReference type="InterPro" id="IPR042231">
    <property type="entry name" value="Cho/carn_acyl_trans_2"/>
</dbReference>
<dbReference type="Gene3D" id="3.30.559.70">
    <property type="entry name" value="Choline/Carnitine o-acyltransferase, domain 2"/>
    <property type="match status" value="1"/>
</dbReference>
<feature type="domain" description="Choline/carnitine acyltransferase" evidence="6">
    <location>
        <begin position="69"/>
        <end position="688"/>
    </location>
</feature>
<dbReference type="GO" id="GO:0016746">
    <property type="term" value="F:acyltransferase activity"/>
    <property type="evidence" value="ECO:0007669"/>
    <property type="project" value="UniProtKB-KW"/>
</dbReference>
<evidence type="ECO:0000259" key="6">
    <source>
        <dbReference type="Pfam" id="PF00755"/>
    </source>
</evidence>
<evidence type="ECO:0000256" key="4">
    <source>
        <dbReference type="PIRSR" id="PIRSR600542-1"/>
    </source>
</evidence>
<dbReference type="InterPro" id="IPR023213">
    <property type="entry name" value="CAT-like_dom_sf"/>
</dbReference>
<evidence type="ECO:0000256" key="2">
    <source>
        <dbReference type="ARBA" id="ARBA00022679"/>
    </source>
</evidence>
<evidence type="ECO:0000256" key="5">
    <source>
        <dbReference type="RuleBase" id="RU003801"/>
    </source>
</evidence>
<dbReference type="SUPFAM" id="SSF52777">
    <property type="entry name" value="CoA-dependent acyltransferases"/>
    <property type="match status" value="2"/>
</dbReference>
<dbReference type="EMBL" id="CM003142">
    <property type="protein sequence ID" value="KIS70285.1"/>
    <property type="molecule type" value="Genomic_DNA"/>
</dbReference>
<dbReference type="InterPro" id="IPR000542">
    <property type="entry name" value="Carn_acyl_trans"/>
</dbReference>
<feature type="active site" description="Proton acceptor" evidence="4">
    <location>
        <position position="420"/>
    </location>
</feature>
<dbReference type="OrthoDB" id="240216at2759"/>
<dbReference type="Pfam" id="PF00755">
    <property type="entry name" value="Carn_acyltransf"/>
    <property type="match status" value="1"/>
</dbReference>
<dbReference type="KEGG" id="uma:UMAG_11660"/>
<proteinExistence type="inferred from homology"/>
<evidence type="ECO:0000256" key="1">
    <source>
        <dbReference type="ARBA" id="ARBA00005232"/>
    </source>
</evidence>
<evidence type="ECO:0000313" key="8">
    <source>
        <dbReference type="Proteomes" id="UP000000561"/>
    </source>
</evidence>
<reference evidence="7 8" key="1">
    <citation type="journal article" date="2006" name="Nature">
        <title>Insights from the genome of the biotrophic fungal plant pathogen Ustilago maydis.</title>
        <authorList>
            <person name="Kamper J."/>
            <person name="Kahmann R."/>
            <person name="Bolker M."/>
            <person name="Ma L.J."/>
            <person name="Brefort T."/>
            <person name="Saville B.J."/>
            <person name="Banuett F."/>
            <person name="Kronstad J.W."/>
            <person name="Gold S.E."/>
            <person name="Muller O."/>
            <person name="Perlin M.H."/>
            <person name="Wosten H.A."/>
            <person name="de Vries R."/>
            <person name="Ruiz-Herrera J."/>
            <person name="Reynaga-Pena C.G."/>
            <person name="Snetselaar K."/>
            <person name="McCann M."/>
            <person name="Perez-Martin J."/>
            <person name="Feldbrugge M."/>
            <person name="Basse C.W."/>
            <person name="Steinberg G."/>
            <person name="Ibeas J.I."/>
            <person name="Holloman W."/>
            <person name="Guzman P."/>
            <person name="Farman M."/>
            <person name="Stajich J.E."/>
            <person name="Sentandreu R."/>
            <person name="Gonzalez-Prieto J.M."/>
            <person name="Kennell J.C."/>
            <person name="Molina L."/>
            <person name="Schirawski J."/>
            <person name="Mendoza-Mendoza A."/>
            <person name="Greilinger D."/>
            <person name="Munch K."/>
            <person name="Rossel N."/>
            <person name="Scherer M."/>
            <person name="Vranes M."/>
            <person name="Ladendorf O."/>
            <person name="Vincon V."/>
            <person name="Fuchs U."/>
            <person name="Sandrock B."/>
            <person name="Meng S."/>
            <person name="Ho E.C."/>
            <person name="Cahill M.J."/>
            <person name="Boyce K.J."/>
            <person name="Klose J."/>
            <person name="Klosterman S.J."/>
            <person name="Deelstra H.J."/>
            <person name="Ortiz-Castellanos L."/>
            <person name="Li W."/>
            <person name="Sanchez-Alonso P."/>
            <person name="Schreier P.H."/>
            <person name="Hauser-Hahn I."/>
            <person name="Vaupel M."/>
            <person name="Koopmann E."/>
            <person name="Friedrich G."/>
            <person name="Voss H."/>
            <person name="Schluter T."/>
            <person name="Margolis J."/>
            <person name="Platt D."/>
            <person name="Swimmer C."/>
            <person name="Gnirke A."/>
            <person name="Chen F."/>
            <person name="Vysotskaia V."/>
            <person name="Mannhaupt G."/>
            <person name="Guldener U."/>
            <person name="Munsterkotter M."/>
            <person name="Haase D."/>
            <person name="Oesterheld M."/>
            <person name="Mewes H.W."/>
            <person name="Mauceli E.W."/>
            <person name="DeCaprio D."/>
            <person name="Wade C.M."/>
            <person name="Butler J."/>
            <person name="Young S."/>
            <person name="Jaffe D.B."/>
            <person name="Calvo S."/>
            <person name="Nusbaum C."/>
            <person name="Galagan J."/>
            <person name="Birren B.W."/>
        </authorList>
    </citation>
    <scope>NUCLEOTIDE SEQUENCE [LARGE SCALE GENOMIC DNA]</scope>
    <source>
        <strain evidence="8">DSM 14603 / FGSC 9021 / UM521</strain>
    </source>
</reference>
<dbReference type="Proteomes" id="UP000000561">
    <property type="component" value="Chromosome 3"/>
</dbReference>
<dbReference type="Gene3D" id="3.30.559.10">
    <property type="entry name" value="Chloramphenicol acetyltransferase-like domain"/>
    <property type="match status" value="1"/>
</dbReference>
<dbReference type="InParanoid" id="A0A0D1E790"/>
<organism evidence="7 8">
    <name type="scientific">Mycosarcoma maydis</name>
    <name type="common">Corn smut fungus</name>
    <name type="synonym">Ustilago maydis</name>
    <dbReference type="NCBI Taxonomy" id="5270"/>
    <lineage>
        <taxon>Eukaryota</taxon>
        <taxon>Fungi</taxon>
        <taxon>Dikarya</taxon>
        <taxon>Basidiomycota</taxon>
        <taxon>Ustilaginomycotina</taxon>
        <taxon>Ustilaginomycetes</taxon>
        <taxon>Ustilaginales</taxon>
        <taxon>Ustilaginaceae</taxon>
        <taxon>Mycosarcoma</taxon>
    </lineage>
</organism>
<keyword evidence="8" id="KW-1185">Reference proteome</keyword>
<accession>A0A0D1E790</accession>
<dbReference type="PANTHER" id="PTHR22589:SF107">
    <property type="entry name" value="CHOLINE_CARNITINE ACYLTRANSFERASE DOMAIN-CONTAINING PROTEIN"/>
    <property type="match status" value="1"/>
</dbReference>
<comment type="similarity">
    <text evidence="1 5">Belongs to the carnitine/choline acetyltransferase family.</text>
</comment>
<dbReference type="STRING" id="237631.A0A0D1E790"/>
<evidence type="ECO:0000313" key="7">
    <source>
        <dbReference type="EMBL" id="KIS70285.1"/>
    </source>
</evidence>
<keyword evidence="2 5" id="KW-0808">Transferase</keyword>
<dbReference type="PROSITE" id="PS00440">
    <property type="entry name" value="ACYLTRANSF_C_2"/>
    <property type="match status" value="1"/>
</dbReference>
<keyword evidence="3 5" id="KW-0012">Acyltransferase</keyword>
<dbReference type="eggNOG" id="KOG3717">
    <property type="taxonomic scope" value="Eukaryota"/>
</dbReference>
<protein>
    <recommendedName>
        <fullName evidence="6">Choline/carnitine acyltransferase domain-containing protein</fullName>
    </recommendedName>
</protein>
<dbReference type="VEuPathDB" id="FungiDB:UMAG_11660"/>
<dbReference type="GeneID" id="23567517"/>
<dbReference type="AlphaFoldDB" id="A0A0D1E790"/>
<dbReference type="PANTHER" id="PTHR22589">
    <property type="entry name" value="CARNITINE O-ACYLTRANSFERASE"/>
    <property type="match status" value="1"/>
</dbReference>